<feature type="region of interest" description="Disordered" evidence="1">
    <location>
        <begin position="74"/>
        <end position="107"/>
    </location>
</feature>
<dbReference type="Gene3D" id="3.40.50.300">
    <property type="entry name" value="P-loop containing nucleotide triphosphate hydrolases"/>
    <property type="match status" value="1"/>
</dbReference>
<name>M0ZN28_SOLTU</name>
<protein>
    <submittedName>
        <fullName evidence="2">Dead box ATP-dependent RNA helicase</fullName>
    </submittedName>
</protein>
<dbReference type="STRING" id="4113.M0ZN28"/>
<accession>M0ZN28</accession>
<dbReference type="Proteomes" id="UP000011115">
    <property type="component" value="Unassembled WGS sequence"/>
</dbReference>
<evidence type="ECO:0000313" key="3">
    <source>
        <dbReference type="Proteomes" id="UP000011115"/>
    </source>
</evidence>
<dbReference type="InterPro" id="IPR027417">
    <property type="entry name" value="P-loop_NTPase"/>
</dbReference>
<organism evidence="2 3">
    <name type="scientific">Solanum tuberosum</name>
    <name type="common">Potato</name>
    <dbReference type="NCBI Taxonomy" id="4113"/>
    <lineage>
        <taxon>Eukaryota</taxon>
        <taxon>Viridiplantae</taxon>
        <taxon>Streptophyta</taxon>
        <taxon>Embryophyta</taxon>
        <taxon>Tracheophyta</taxon>
        <taxon>Spermatophyta</taxon>
        <taxon>Magnoliopsida</taxon>
        <taxon>eudicotyledons</taxon>
        <taxon>Gunneridae</taxon>
        <taxon>Pentapetalae</taxon>
        <taxon>asterids</taxon>
        <taxon>lamiids</taxon>
        <taxon>Solanales</taxon>
        <taxon>Solanaceae</taxon>
        <taxon>Solanoideae</taxon>
        <taxon>Solaneae</taxon>
        <taxon>Solanum</taxon>
    </lineage>
</organism>
<keyword evidence="3" id="KW-1185">Reference proteome</keyword>
<dbReference type="EnsemblPlants" id="PGSC0003DMT400004215">
    <property type="protein sequence ID" value="PGSC0003DMT400004215"/>
    <property type="gene ID" value="PGSC0003DMG400001678"/>
</dbReference>
<dbReference type="eggNOG" id="KOG0331">
    <property type="taxonomic scope" value="Eukaryota"/>
</dbReference>
<dbReference type="InParanoid" id="M0ZN28"/>
<sequence>MTSASSDIRPDRQTLYSSATWPKKVEALARQFLRNPYKEEEAAKNGAVDASLIKKIVQALQAGDDDVVQQNTKAFAARGDLQENQLSPPRPPLVHSTANGDGNGSDK</sequence>
<evidence type="ECO:0000256" key="1">
    <source>
        <dbReference type="SAM" id="MobiDB-lite"/>
    </source>
</evidence>
<reference evidence="3" key="1">
    <citation type="journal article" date="2011" name="Nature">
        <title>Genome sequence and analysis of the tuber crop potato.</title>
        <authorList>
            <consortium name="The Potato Genome Sequencing Consortium"/>
        </authorList>
    </citation>
    <scope>NUCLEOTIDE SEQUENCE [LARGE SCALE GENOMIC DNA]</scope>
    <source>
        <strain evidence="3">cv. DM1-3 516 R44</strain>
    </source>
</reference>
<dbReference type="AlphaFoldDB" id="M0ZN28"/>
<evidence type="ECO:0000313" key="2">
    <source>
        <dbReference type="EnsemblPlants" id="PGSC0003DMT400004215"/>
    </source>
</evidence>
<dbReference type="HOGENOM" id="CLU_2214635_0_0_1"/>
<reference evidence="2" key="2">
    <citation type="submission" date="2015-06" db="UniProtKB">
        <authorList>
            <consortium name="EnsemblPlants"/>
        </authorList>
    </citation>
    <scope>IDENTIFICATION</scope>
    <source>
        <strain evidence="2">DM1-3 516 R44</strain>
    </source>
</reference>
<proteinExistence type="predicted"/>
<dbReference type="Gramene" id="PGSC0003DMT400004215">
    <property type="protein sequence ID" value="PGSC0003DMT400004215"/>
    <property type="gene ID" value="PGSC0003DMG400001678"/>
</dbReference>
<dbReference type="PaxDb" id="4113-PGSC0003DMT400004215"/>